<proteinExistence type="predicted"/>
<gene>
    <name evidence="1" type="ORF">SAMN05444359_11933</name>
</gene>
<protein>
    <submittedName>
        <fullName evidence="1">Uncharacterized protein</fullName>
    </submittedName>
</protein>
<organism evidence="1 2">
    <name type="scientific">Neolewinella agarilytica</name>
    <dbReference type="NCBI Taxonomy" id="478744"/>
    <lineage>
        <taxon>Bacteria</taxon>
        <taxon>Pseudomonadati</taxon>
        <taxon>Bacteroidota</taxon>
        <taxon>Saprospiria</taxon>
        <taxon>Saprospirales</taxon>
        <taxon>Lewinellaceae</taxon>
        <taxon>Neolewinella</taxon>
    </lineage>
</organism>
<dbReference type="Proteomes" id="UP000199021">
    <property type="component" value="Unassembled WGS sequence"/>
</dbReference>
<dbReference type="RefSeq" id="WP_090170438.1">
    <property type="nucleotide sequence ID" value="NZ_FOFB01000019.1"/>
</dbReference>
<dbReference type="EMBL" id="FOFB01000019">
    <property type="protein sequence ID" value="SEQ92727.1"/>
    <property type="molecule type" value="Genomic_DNA"/>
</dbReference>
<accession>A0A1H9K181</accession>
<dbReference type="AlphaFoldDB" id="A0A1H9K181"/>
<keyword evidence="2" id="KW-1185">Reference proteome</keyword>
<evidence type="ECO:0000313" key="2">
    <source>
        <dbReference type="Proteomes" id="UP000199021"/>
    </source>
</evidence>
<reference evidence="2" key="1">
    <citation type="submission" date="2016-10" db="EMBL/GenBank/DDBJ databases">
        <authorList>
            <person name="Varghese N."/>
            <person name="Submissions S."/>
        </authorList>
    </citation>
    <scope>NUCLEOTIDE SEQUENCE [LARGE SCALE GENOMIC DNA]</scope>
    <source>
        <strain evidence="2">DSM 24740</strain>
    </source>
</reference>
<sequence length="271" mass="31781">MKYLHLQVFSILALLFFTNCEQEEIIPQASPVPLSGIVPVRIDHLGGVIRYSTQLKYVDCVLWQYNVRPFEEDTILSEFEDIYTTDQFKYGNEKITTITADQNDYEIFIYDDGGQIEKSTRFRRDTATGEFLTVMNRVYTFEREKIVRIEDSINDRIETFSYFEESGNLQSVLTHNTAGVLLREEQFLSYDTMNNPNKNLPLIHLDISKWIRERTPNNNLERRVTTYGRSENTYTTRYRYTYTDSGYPLVRSIISGSLFLNDVYHYASCGE</sequence>
<evidence type="ECO:0000313" key="1">
    <source>
        <dbReference type="EMBL" id="SEQ92727.1"/>
    </source>
</evidence>
<dbReference type="InParanoid" id="A0A1H9K181"/>
<name>A0A1H9K181_9BACT</name>